<dbReference type="GO" id="GO:0004386">
    <property type="term" value="F:helicase activity"/>
    <property type="evidence" value="ECO:0007669"/>
    <property type="project" value="UniProtKB-KW"/>
</dbReference>
<keyword evidence="4" id="KW-0067">ATP-binding</keyword>
<dbReference type="Gene3D" id="3.40.50.300">
    <property type="entry name" value="P-loop containing nucleotide triphosphate hydrolases"/>
    <property type="match status" value="1"/>
</dbReference>
<dbReference type="GO" id="GO:0003723">
    <property type="term" value="F:RNA binding"/>
    <property type="evidence" value="ECO:0007669"/>
    <property type="project" value="TreeGrafter"/>
</dbReference>
<keyword evidence="2" id="KW-0378">Hydrolase</keyword>
<protein>
    <recommendedName>
        <fullName evidence="6">ATP-dependent RNA helicase HrpA</fullName>
    </recommendedName>
</protein>
<feature type="non-terminal residue" evidence="5">
    <location>
        <position position="1"/>
    </location>
</feature>
<name>A0A382ICQ8_9ZZZZ</name>
<proteinExistence type="predicted"/>
<reference evidence="5" key="1">
    <citation type="submission" date="2018-05" db="EMBL/GenBank/DDBJ databases">
        <authorList>
            <person name="Lanie J.A."/>
            <person name="Ng W.-L."/>
            <person name="Kazmierczak K.M."/>
            <person name="Andrzejewski T.M."/>
            <person name="Davidsen T.M."/>
            <person name="Wayne K.J."/>
            <person name="Tettelin H."/>
            <person name="Glass J.I."/>
            <person name="Rusch D."/>
            <person name="Podicherti R."/>
            <person name="Tsui H.-C.T."/>
            <person name="Winkler M.E."/>
        </authorList>
    </citation>
    <scope>NUCLEOTIDE SEQUENCE</scope>
</reference>
<keyword evidence="1" id="KW-0547">Nucleotide-binding</keyword>
<evidence type="ECO:0000256" key="3">
    <source>
        <dbReference type="ARBA" id="ARBA00022806"/>
    </source>
</evidence>
<evidence type="ECO:0000256" key="1">
    <source>
        <dbReference type="ARBA" id="ARBA00022741"/>
    </source>
</evidence>
<evidence type="ECO:0000256" key="2">
    <source>
        <dbReference type="ARBA" id="ARBA00022801"/>
    </source>
</evidence>
<dbReference type="EMBL" id="UINC01066399">
    <property type="protein sequence ID" value="SVB97072.1"/>
    <property type="molecule type" value="Genomic_DNA"/>
</dbReference>
<dbReference type="PANTHER" id="PTHR18934:SF99">
    <property type="entry name" value="ATP-DEPENDENT RNA HELICASE DHX37-RELATED"/>
    <property type="match status" value="1"/>
</dbReference>
<gene>
    <name evidence="5" type="ORF">METZ01_LOCUS249926</name>
</gene>
<dbReference type="SUPFAM" id="SSF52540">
    <property type="entry name" value="P-loop containing nucleoside triphosphate hydrolases"/>
    <property type="match status" value="1"/>
</dbReference>
<dbReference type="InterPro" id="IPR027417">
    <property type="entry name" value="P-loop_NTPase"/>
</dbReference>
<evidence type="ECO:0000256" key="4">
    <source>
        <dbReference type="ARBA" id="ARBA00022840"/>
    </source>
</evidence>
<feature type="non-terminal residue" evidence="5">
    <location>
        <position position="128"/>
    </location>
</feature>
<dbReference type="GO" id="GO:0005524">
    <property type="term" value="F:ATP binding"/>
    <property type="evidence" value="ECO:0007669"/>
    <property type="project" value="UniProtKB-KW"/>
</dbReference>
<evidence type="ECO:0000313" key="5">
    <source>
        <dbReference type="EMBL" id="SVB97072.1"/>
    </source>
</evidence>
<dbReference type="GO" id="GO:0016787">
    <property type="term" value="F:hydrolase activity"/>
    <property type="evidence" value="ECO:0007669"/>
    <property type="project" value="UniProtKB-KW"/>
</dbReference>
<evidence type="ECO:0008006" key="6">
    <source>
        <dbReference type="Google" id="ProtNLM"/>
    </source>
</evidence>
<dbReference type="AlphaFoldDB" id="A0A382ICQ8"/>
<sequence length="128" mass="14345">VTTTIAPDQKLARLEQSLEQAMLAERVRLGRRLGKLRESLEAGRPPKRLTADLEHISQQLNRSKRTRRQRDLALESVTIRYPDELPISARVDDIRQAIEQNPVVIIAGDTGSGKTTQIPKICLQASRG</sequence>
<dbReference type="PANTHER" id="PTHR18934">
    <property type="entry name" value="ATP-DEPENDENT RNA HELICASE"/>
    <property type="match status" value="1"/>
</dbReference>
<keyword evidence="3" id="KW-0347">Helicase</keyword>
<accession>A0A382ICQ8</accession>
<organism evidence="5">
    <name type="scientific">marine metagenome</name>
    <dbReference type="NCBI Taxonomy" id="408172"/>
    <lineage>
        <taxon>unclassified sequences</taxon>
        <taxon>metagenomes</taxon>
        <taxon>ecological metagenomes</taxon>
    </lineage>
</organism>